<protein>
    <recommendedName>
        <fullName evidence="4">Retrotransposon gag domain-containing protein</fullName>
    </recommendedName>
</protein>
<feature type="region of interest" description="Disordered" evidence="1">
    <location>
        <begin position="453"/>
        <end position="507"/>
    </location>
</feature>
<feature type="region of interest" description="Disordered" evidence="1">
    <location>
        <begin position="194"/>
        <end position="332"/>
    </location>
</feature>
<dbReference type="EMBL" id="NAJP01000153">
    <property type="protein sequence ID" value="TKA25653.1"/>
    <property type="molecule type" value="Genomic_DNA"/>
</dbReference>
<gene>
    <name evidence="2" type="ORF">B0A54_17693</name>
</gene>
<evidence type="ECO:0008006" key="4">
    <source>
        <dbReference type="Google" id="ProtNLM"/>
    </source>
</evidence>
<proteinExistence type="predicted"/>
<feature type="compositionally biased region" description="Polar residues" evidence="1">
    <location>
        <begin position="453"/>
        <end position="463"/>
    </location>
</feature>
<comment type="caution">
    <text evidence="2">The sequence shown here is derived from an EMBL/GenBank/DDBJ whole genome shotgun (WGS) entry which is preliminary data.</text>
</comment>
<name>A0A4U0TTN9_9PEZI</name>
<feature type="compositionally biased region" description="Basic and acidic residues" evidence="1">
    <location>
        <begin position="491"/>
        <end position="504"/>
    </location>
</feature>
<dbReference type="Proteomes" id="UP000310066">
    <property type="component" value="Unassembled WGS sequence"/>
</dbReference>
<feature type="compositionally biased region" description="Low complexity" evidence="1">
    <location>
        <begin position="475"/>
        <end position="490"/>
    </location>
</feature>
<evidence type="ECO:0000256" key="1">
    <source>
        <dbReference type="SAM" id="MobiDB-lite"/>
    </source>
</evidence>
<sequence>MKPRPSLDGVGAHAKKHVLFEDQAVYPDLTRYLDPDSQATFDDYSQQGGNLQQRVDEQYQPHEVVFSACEFVEGEEAKTWDNLTDGEYAIKVDSSPEEAWNMVHTLMDFAGRTRVLAQCEHEANEIHRTKLGDVYTALSSSEAEKRKGEKAKALEVLNTLEQKNEESTEKIDQLEEENELISNEVDELKERLNNEARKNMPPPKPRSQAMEGNLSAESDSEPDDALDKYLSGGRHRSRAHQAGLEDHDEDHRNNSDRPRLRHHASKDRSAREKTTGSGATAFSASTFRNQLHPDPEKSAARTVLNTRRGRHRWRPSYAPPTPSKQRPTDSRTEKTAFDLVIAPGSVQNWTEESLWEELDANFLNWQEEDDAYDAYATLKQNVGESRSSFSIRLNKLAMTAKKSEAEKRRDLPRKLNVAYYNRVAKELVSAKSWAEVISHMRLAERVIGVVKEMNSSATPSSSPGAKDGLLRTDKTTTTTTTRGTANAGATDTRRVTPDKFHRDSLPPLTDALKEKLKKEGRCWRCREHGHQGFEEACIFHKSKGPFRFAKSSSLNAIASEPGNPYEGAAPIPGQLQLPAPESGKANLNA</sequence>
<feature type="region of interest" description="Disordered" evidence="1">
    <location>
        <begin position="558"/>
        <end position="589"/>
    </location>
</feature>
<feature type="region of interest" description="Disordered" evidence="1">
    <location>
        <begin position="163"/>
        <end position="182"/>
    </location>
</feature>
<feature type="compositionally biased region" description="Polar residues" evidence="1">
    <location>
        <begin position="275"/>
        <end position="289"/>
    </location>
</feature>
<feature type="compositionally biased region" description="Basic and acidic residues" evidence="1">
    <location>
        <begin position="163"/>
        <end position="173"/>
    </location>
</feature>
<evidence type="ECO:0000313" key="2">
    <source>
        <dbReference type="EMBL" id="TKA25653.1"/>
    </source>
</evidence>
<reference evidence="2 3" key="1">
    <citation type="submission" date="2017-03" db="EMBL/GenBank/DDBJ databases">
        <title>Genomes of endolithic fungi from Antarctica.</title>
        <authorList>
            <person name="Coleine C."/>
            <person name="Masonjones S."/>
            <person name="Stajich J.E."/>
        </authorList>
    </citation>
    <scope>NUCLEOTIDE SEQUENCE [LARGE SCALE GENOMIC DNA]</scope>
    <source>
        <strain evidence="2 3">CCFEE 5311</strain>
    </source>
</reference>
<feature type="compositionally biased region" description="Basic and acidic residues" evidence="1">
    <location>
        <begin position="243"/>
        <end position="258"/>
    </location>
</feature>
<organism evidence="2 3">
    <name type="scientific">Friedmanniomyces endolithicus</name>
    <dbReference type="NCBI Taxonomy" id="329885"/>
    <lineage>
        <taxon>Eukaryota</taxon>
        <taxon>Fungi</taxon>
        <taxon>Dikarya</taxon>
        <taxon>Ascomycota</taxon>
        <taxon>Pezizomycotina</taxon>
        <taxon>Dothideomycetes</taxon>
        <taxon>Dothideomycetidae</taxon>
        <taxon>Mycosphaerellales</taxon>
        <taxon>Teratosphaeriaceae</taxon>
        <taxon>Friedmanniomyces</taxon>
    </lineage>
</organism>
<dbReference type="AlphaFoldDB" id="A0A4U0TTN9"/>
<accession>A0A4U0TTN9</accession>
<evidence type="ECO:0000313" key="3">
    <source>
        <dbReference type="Proteomes" id="UP000310066"/>
    </source>
</evidence>